<gene>
    <name evidence="1" type="ORF">HA050_05500</name>
</gene>
<comment type="caution">
    <text evidence="1">The sequence shown here is derived from an EMBL/GenBank/DDBJ whole genome shotgun (WGS) entry which is preliminary data.</text>
</comment>
<protein>
    <submittedName>
        <fullName evidence="1">Uncharacterized protein</fullName>
    </submittedName>
</protein>
<evidence type="ECO:0000313" key="1">
    <source>
        <dbReference type="EMBL" id="NHQ85572.1"/>
    </source>
</evidence>
<dbReference type="Proteomes" id="UP000712570">
    <property type="component" value="Unassembled WGS sequence"/>
</dbReference>
<keyword evidence="2" id="KW-1185">Reference proteome</keyword>
<accession>A0ABX0KTW6</accession>
<organism evidence="1 2">
    <name type="scientific">Iodobacter violaceini</name>
    <dbReference type="NCBI Taxonomy" id="3044271"/>
    <lineage>
        <taxon>Bacteria</taxon>
        <taxon>Pseudomonadati</taxon>
        <taxon>Pseudomonadota</taxon>
        <taxon>Betaproteobacteria</taxon>
        <taxon>Neisseriales</taxon>
        <taxon>Chitinibacteraceae</taxon>
        <taxon>Iodobacter</taxon>
    </lineage>
</organism>
<sequence length="104" mass="11663">MNSLVLTLDPDKLKNPDLDLRYAIPDLLKAQSKGNIDDDGYDYEDQDNQTNPLLIIFLTANDLSLAMATIIQFIRHERVLGNDLSSAAALYIEKKGVRSKVPFI</sequence>
<proteinExistence type="predicted"/>
<dbReference type="EMBL" id="JAAOLX010000002">
    <property type="protein sequence ID" value="NHQ85572.1"/>
    <property type="molecule type" value="Genomic_DNA"/>
</dbReference>
<name>A0ABX0KTW6_9NEIS</name>
<dbReference type="RefSeq" id="WP_166823104.1">
    <property type="nucleotide sequence ID" value="NZ_JAAOLX010000002.1"/>
</dbReference>
<reference evidence="1 2" key="1">
    <citation type="submission" date="2020-03" db="EMBL/GenBank/DDBJ databases">
        <title>Draft genome sequence of environmentally isolated violet-colored cultures.</title>
        <authorList>
            <person name="Wilson H.S."/>
        </authorList>
    </citation>
    <scope>NUCLEOTIDE SEQUENCE [LARGE SCALE GENOMIC DNA]</scope>
    <source>
        <strain evidence="1 2">HSC-16F04</strain>
    </source>
</reference>
<evidence type="ECO:0000313" key="2">
    <source>
        <dbReference type="Proteomes" id="UP000712570"/>
    </source>
</evidence>